<evidence type="ECO:0000256" key="1">
    <source>
        <dbReference type="SAM" id="MobiDB-lite"/>
    </source>
</evidence>
<gene>
    <name evidence="2" type="ORF">V565_172310</name>
</gene>
<evidence type="ECO:0000313" key="2">
    <source>
        <dbReference type="EMBL" id="KEP46992.1"/>
    </source>
</evidence>
<protein>
    <submittedName>
        <fullName evidence="2">Uncharacterized protein</fullName>
    </submittedName>
</protein>
<organism evidence="2 3">
    <name type="scientific">Rhizoctonia solani 123E</name>
    <dbReference type="NCBI Taxonomy" id="1423351"/>
    <lineage>
        <taxon>Eukaryota</taxon>
        <taxon>Fungi</taxon>
        <taxon>Dikarya</taxon>
        <taxon>Basidiomycota</taxon>
        <taxon>Agaricomycotina</taxon>
        <taxon>Agaricomycetes</taxon>
        <taxon>Cantharellales</taxon>
        <taxon>Ceratobasidiaceae</taxon>
        <taxon>Rhizoctonia</taxon>
    </lineage>
</organism>
<dbReference type="PANTHER" id="PTHR38846:SF1">
    <property type="entry name" value="C3H1-TYPE DOMAIN-CONTAINING PROTEIN"/>
    <property type="match status" value="1"/>
</dbReference>
<dbReference type="AlphaFoldDB" id="A0A074SAD9"/>
<dbReference type="STRING" id="1423351.A0A074SAD9"/>
<dbReference type="OrthoDB" id="6105938at2759"/>
<dbReference type="Proteomes" id="UP000027456">
    <property type="component" value="Unassembled WGS sequence"/>
</dbReference>
<proteinExistence type="predicted"/>
<feature type="region of interest" description="Disordered" evidence="1">
    <location>
        <begin position="48"/>
        <end position="67"/>
    </location>
</feature>
<dbReference type="PANTHER" id="PTHR38846">
    <property type="entry name" value="C3H1-TYPE DOMAIN-CONTAINING PROTEIN"/>
    <property type="match status" value="1"/>
</dbReference>
<comment type="caution">
    <text evidence="2">The sequence shown here is derived from an EMBL/GenBank/DDBJ whole genome shotgun (WGS) entry which is preliminary data.</text>
</comment>
<feature type="compositionally biased region" description="Polar residues" evidence="1">
    <location>
        <begin position="49"/>
        <end position="66"/>
    </location>
</feature>
<accession>A0A074SAD9</accession>
<dbReference type="HOGENOM" id="CLU_1116264_0_0_1"/>
<dbReference type="EMBL" id="AZST01000874">
    <property type="protein sequence ID" value="KEP46992.1"/>
    <property type="molecule type" value="Genomic_DNA"/>
</dbReference>
<reference evidence="2 3" key="1">
    <citation type="submission" date="2013-12" db="EMBL/GenBank/DDBJ databases">
        <authorList>
            <person name="Cubeta M."/>
            <person name="Pakala S."/>
            <person name="Fedorova N."/>
            <person name="Thomas E."/>
            <person name="Dean R."/>
            <person name="Jabaji S."/>
            <person name="Neate S."/>
            <person name="Toda T."/>
            <person name="Tavantzis S."/>
            <person name="Vilgalys R."/>
            <person name="Bharathan N."/>
            <person name="Pakala S."/>
            <person name="Losada L.S."/>
            <person name="Zafar N."/>
            <person name="Nierman W."/>
        </authorList>
    </citation>
    <scope>NUCLEOTIDE SEQUENCE [LARGE SCALE GENOMIC DNA]</scope>
    <source>
        <strain evidence="2 3">123E</strain>
    </source>
</reference>
<name>A0A074SAD9_9AGAM</name>
<sequence>MILMRLGICPCPIRSSSKVPFSLGALYCIPKSTVCLATILSQGERFASTMPQKPSSRSTPNNSQDKLMQRKSKVHIKQFFAKYPSFNYNPANHYMNEFYRMTKQFGWDSKGTFEQQVQFRAARDNIDKASVYQFNEIYGMDEDDLLAWQTLFEVLGIRKAPKNVIACKRRAREFHTNLCDMIENHARGKPIQRFKSKEELKEYTVKTGKFFPQKHAEAGGLLRFLLRHIINPPSNMPTHLFPRMRRFPRS</sequence>
<evidence type="ECO:0000313" key="3">
    <source>
        <dbReference type="Proteomes" id="UP000027456"/>
    </source>
</evidence>
<keyword evidence="3" id="KW-1185">Reference proteome</keyword>